<organism evidence="5 6">
    <name type="scientific">Candidatus Lloydbacteria bacterium RIFCSPLOWO2_12_FULL_51_9</name>
    <dbReference type="NCBI Taxonomy" id="1798669"/>
    <lineage>
        <taxon>Bacteria</taxon>
        <taxon>Candidatus Lloydiibacteriota</taxon>
    </lineage>
</organism>
<dbReference type="GO" id="GO:0009307">
    <property type="term" value="P:DNA restriction-modification system"/>
    <property type="evidence" value="ECO:0007669"/>
    <property type="project" value="UniProtKB-KW"/>
</dbReference>
<dbReference type="AlphaFoldDB" id="A0A1G2DSB9"/>
<dbReference type="Gene3D" id="3.90.220.20">
    <property type="entry name" value="DNA methylase specificity domains"/>
    <property type="match status" value="2"/>
</dbReference>
<evidence type="ECO:0000256" key="1">
    <source>
        <dbReference type="ARBA" id="ARBA00010923"/>
    </source>
</evidence>
<dbReference type="EMBL" id="MHLT01000033">
    <property type="protein sequence ID" value="OGZ16433.1"/>
    <property type="molecule type" value="Genomic_DNA"/>
</dbReference>
<feature type="domain" description="Type I restriction modification DNA specificity" evidence="4">
    <location>
        <begin position="18"/>
        <end position="170"/>
    </location>
</feature>
<dbReference type="PANTHER" id="PTHR30408:SF13">
    <property type="entry name" value="TYPE I RESTRICTION ENZYME HINDI SPECIFICITY SUBUNIT"/>
    <property type="match status" value="1"/>
</dbReference>
<name>A0A1G2DSB9_9BACT</name>
<dbReference type="Proteomes" id="UP000178472">
    <property type="component" value="Unassembled WGS sequence"/>
</dbReference>
<evidence type="ECO:0000313" key="6">
    <source>
        <dbReference type="Proteomes" id="UP000178472"/>
    </source>
</evidence>
<dbReference type="InterPro" id="IPR052021">
    <property type="entry name" value="Type-I_RS_S_subunit"/>
</dbReference>
<proteinExistence type="inferred from homology"/>
<protein>
    <recommendedName>
        <fullName evidence="4">Type I restriction modification DNA specificity domain-containing protein</fullName>
    </recommendedName>
</protein>
<dbReference type="InterPro" id="IPR000055">
    <property type="entry name" value="Restrct_endonuc_typeI_TRD"/>
</dbReference>
<dbReference type="GO" id="GO:0003677">
    <property type="term" value="F:DNA binding"/>
    <property type="evidence" value="ECO:0007669"/>
    <property type="project" value="UniProtKB-KW"/>
</dbReference>
<evidence type="ECO:0000256" key="2">
    <source>
        <dbReference type="ARBA" id="ARBA00022747"/>
    </source>
</evidence>
<comment type="similarity">
    <text evidence="1">Belongs to the type-I restriction system S methylase family.</text>
</comment>
<dbReference type="Gene3D" id="1.10.287.1120">
    <property type="entry name" value="Bipartite methylase S protein"/>
    <property type="match status" value="1"/>
</dbReference>
<evidence type="ECO:0000313" key="5">
    <source>
        <dbReference type="EMBL" id="OGZ16433.1"/>
    </source>
</evidence>
<keyword evidence="2" id="KW-0680">Restriction system</keyword>
<dbReference type="InterPro" id="IPR044946">
    <property type="entry name" value="Restrct_endonuc_typeI_TRD_sf"/>
</dbReference>
<dbReference type="PANTHER" id="PTHR30408">
    <property type="entry name" value="TYPE-1 RESTRICTION ENZYME ECOKI SPECIFICITY PROTEIN"/>
    <property type="match status" value="1"/>
</dbReference>
<dbReference type="SUPFAM" id="SSF116734">
    <property type="entry name" value="DNA methylase specificity domain"/>
    <property type="match status" value="2"/>
</dbReference>
<accession>A0A1G2DSB9</accession>
<reference evidence="5 6" key="1">
    <citation type="journal article" date="2016" name="Nat. Commun.">
        <title>Thousands of microbial genomes shed light on interconnected biogeochemical processes in an aquifer system.</title>
        <authorList>
            <person name="Anantharaman K."/>
            <person name="Brown C.T."/>
            <person name="Hug L.A."/>
            <person name="Sharon I."/>
            <person name="Castelle C.J."/>
            <person name="Probst A.J."/>
            <person name="Thomas B.C."/>
            <person name="Singh A."/>
            <person name="Wilkins M.J."/>
            <person name="Karaoz U."/>
            <person name="Brodie E.L."/>
            <person name="Williams K.H."/>
            <person name="Hubbard S.S."/>
            <person name="Banfield J.F."/>
        </authorList>
    </citation>
    <scope>NUCLEOTIDE SEQUENCE [LARGE SCALE GENOMIC DNA]</scope>
</reference>
<evidence type="ECO:0000259" key="4">
    <source>
        <dbReference type="Pfam" id="PF01420"/>
    </source>
</evidence>
<keyword evidence="3" id="KW-0238">DNA-binding</keyword>
<evidence type="ECO:0000256" key="3">
    <source>
        <dbReference type="ARBA" id="ARBA00023125"/>
    </source>
</evidence>
<comment type="caution">
    <text evidence="5">The sequence shown here is derived from an EMBL/GenBank/DDBJ whole genome shotgun (WGS) entry which is preliminary data.</text>
</comment>
<gene>
    <name evidence="5" type="ORF">A3G11_00890</name>
</gene>
<dbReference type="Pfam" id="PF01420">
    <property type="entry name" value="Methylase_S"/>
    <property type="match status" value="1"/>
</dbReference>
<sequence>MTTKTKTTCVRDKASAKAWRTMPVTDLFDKLPVGKRYDQRTVFPYGKVPVIDQGKSGVIGYHNEEPGIRASEEKPIVTFANHTCQVTLQKRNFSVIQNVFPLKAKEGVDPWFLYYRIRDAIKFQEYKGHWPDFVMLQFLVPPHNEQKRIAEVLSAFDEKIENNNRIIKALDETAQAIFKEWFVKFRFPGYEKVEFVDSELSKIPKGWEAKGVLDVVERISVGKKFENKTALPNGKVPILDQGQSGFIGYHNEEPGVMASTDKPVIVFTNHTCYYRLVTYPFSAIQNVLPYVGANGFPTFFVYYLTKDKIKMQEYKGHWPEFEQQEFVVPPPILAEEYTNFIKPMVQEIAEAENENKKLAAMRDLLLPRLMSGEIRV</sequence>